<dbReference type="EMBL" id="CAFBLF010000010">
    <property type="protein sequence ID" value="CAB4856140.1"/>
    <property type="molecule type" value="Genomic_DNA"/>
</dbReference>
<accession>A0A6J7CEH6</accession>
<organism evidence="1">
    <name type="scientific">freshwater metagenome</name>
    <dbReference type="NCBI Taxonomy" id="449393"/>
    <lineage>
        <taxon>unclassified sequences</taxon>
        <taxon>metagenomes</taxon>
        <taxon>ecological metagenomes</taxon>
    </lineage>
</organism>
<proteinExistence type="predicted"/>
<dbReference type="AlphaFoldDB" id="A0A6J7CEH6"/>
<gene>
    <name evidence="1" type="ORF">UFOPK3339_00123</name>
</gene>
<protein>
    <submittedName>
        <fullName evidence="1">Unannotated protein</fullName>
    </submittedName>
</protein>
<dbReference type="InterPro" id="IPR043777">
    <property type="entry name" value="DUF5719"/>
</dbReference>
<reference evidence="1" key="1">
    <citation type="submission" date="2020-05" db="EMBL/GenBank/DDBJ databases">
        <authorList>
            <person name="Chiriac C."/>
            <person name="Salcher M."/>
            <person name="Ghai R."/>
            <person name="Kavagutti S V."/>
        </authorList>
    </citation>
    <scope>NUCLEOTIDE SEQUENCE</scope>
</reference>
<name>A0A6J7CEH6_9ZZZZ</name>
<evidence type="ECO:0000313" key="1">
    <source>
        <dbReference type="EMBL" id="CAB4856140.1"/>
    </source>
</evidence>
<sequence length="453" mass="45890">MSILSKITIGVAGLTALGFSAYAVALIPTPLSTGIAPLTTVVSPESVVRSIVCSGDVVGYVGDSATISGISATTRVVSGGDITTDLTMDSTANGAAITNSGDSLKVAATEYGSVNTESVAGYLATECGDPLNDQWLIGGSTTTGRDTIITISNGSDVEARIDLEIWGSAGKIDAPGSQGIVVPARSQRSYSVAGFAPDEESPAIHLLSNGAAVWATLQTTVVRGLVPGGLDRIGPVATLTTSVFFPVFHVPSEKSIGKLLVDPSYFDVVAALRFLVPGETDATITITLDPYAEGESQIVTASIPAGSTLDLPITELSAGDWAVSVESDQPIAAAARVGFHDDSTGITDLAWASAAPAQTGIASVLVPDGASLGLTNNGDADATVTIAIGSDIGENFVVPARGNILIPVRQGILTVTSNSPISNTVFVLTRDGIATLRGLTAPIDASNVVVTHG</sequence>
<dbReference type="Pfam" id="PF18986">
    <property type="entry name" value="DUF5719"/>
    <property type="match status" value="1"/>
</dbReference>